<evidence type="ECO:0000313" key="3">
    <source>
        <dbReference type="Proteomes" id="UP000236161"/>
    </source>
</evidence>
<dbReference type="SUPFAM" id="SSF53474">
    <property type="entry name" value="alpha/beta-Hydrolases"/>
    <property type="match status" value="1"/>
</dbReference>
<dbReference type="Pfam" id="PF20408">
    <property type="entry name" value="Abhydrolase_11"/>
    <property type="match status" value="1"/>
</dbReference>
<sequence length="235" mass="25514">MASGREPSPPSKRQRKLSCVQIDEGSCKRQVSPLVVFAHGAGAPSTSEWMIRWKNMLSEVLGAVEVVTFDYPYILGGKRKAPPKAEKLVDHHSDIVKRAIKMHPGHPLVLVGKSMGSRVSCMVASAKDASVSAIICLGYPLKGTSGSLREEILLRLSVPTMFVQGSRDGLCPLDKLEATRKKMKCISELHVIDGGDHSFKIGKNFLKSTGTTQDEVESIAVKAIADFVIRATEES</sequence>
<dbReference type="OrthoDB" id="6415022at2759"/>
<dbReference type="STRING" id="1088818.A0A2I0AF07"/>
<evidence type="ECO:0000259" key="1">
    <source>
        <dbReference type="Pfam" id="PF20408"/>
    </source>
</evidence>
<dbReference type="InterPro" id="IPR046879">
    <property type="entry name" value="KANL3/Tex30_Abhydrolase"/>
</dbReference>
<proteinExistence type="predicted"/>
<dbReference type="Gene3D" id="3.40.50.1820">
    <property type="entry name" value="alpha/beta hydrolase"/>
    <property type="match status" value="1"/>
</dbReference>
<dbReference type="PANTHER" id="PTHR13136:SF11">
    <property type="entry name" value="TESTIS-EXPRESSED PROTEIN 30"/>
    <property type="match status" value="1"/>
</dbReference>
<dbReference type="PANTHER" id="PTHR13136">
    <property type="entry name" value="TESTIS DEVELOPMENT PROTEIN PRTD"/>
    <property type="match status" value="1"/>
</dbReference>
<keyword evidence="3" id="KW-1185">Reference proteome</keyword>
<dbReference type="FunFam" id="3.40.50.1820:FF:000207">
    <property type="entry name" value="Alpha/beta-Hydrolases superfamily protein"/>
    <property type="match status" value="1"/>
</dbReference>
<accession>A0A2I0AF07</accession>
<dbReference type="InterPro" id="IPR029058">
    <property type="entry name" value="AB_hydrolase_fold"/>
</dbReference>
<dbReference type="Proteomes" id="UP000236161">
    <property type="component" value="Unassembled WGS sequence"/>
</dbReference>
<dbReference type="InterPro" id="IPR026555">
    <property type="entry name" value="NSL3/Tex30"/>
</dbReference>
<gene>
    <name evidence="2" type="ORF">AXF42_Ash021005</name>
</gene>
<evidence type="ECO:0000313" key="2">
    <source>
        <dbReference type="EMBL" id="PKA54086.1"/>
    </source>
</evidence>
<name>A0A2I0AF07_9ASPA</name>
<feature type="domain" description="KANL3/Tex30 alpha/beta hydrolase-like" evidence="1">
    <location>
        <begin position="34"/>
        <end position="228"/>
    </location>
</feature>
<organism evidence="2 3">
    <name type="scientific">Apostasia shenzhenica</name>
    <dbReference type="NCBI Taxonomy" id="1088818"/>
    <lineage>
        <taxon>Eukaryota</taxon>
        <taxon>Viridiplantae</taxon>
        <taxon>Streptophyta</taxon>
        <taxon>Embryophyta</taxon>
        <taxon>Tracheophyta</taxon>
        <taxon>Spermatophyta</taxon>
        <taxon>Magnoliopsida</taxon>
        <taxon>Liliopsida</taxon>
        <taxon>Asparagales</taxon>
        <taxon>Orchidaceae</taxon>
        <taxon>Apostasioideae</taxon>
        <taxon>Apostasia</taxon>
    </lineage>
</organism>
<protein>
    <recommendedName>
        <fullName evidence="1">KANL3/Tex30 alpha/beta hydrolase-like domain-containing protein</fullName>
    </recommendedName>
</protein>
<reference evidence="2 3" key="1">
    <citation type="journal article" date="2017" name="Nature">
        <title>The Apostasia genome and the evolution of orchids.</title>
        <authorList>
            <person name="Zhang G.Q."/>
            <person name="Liu K.W."/>
            <person name="Li Z."/>
            <person name="Lohaus R."/>
            <person name="Hsiao Y.Y."/>
            <person name="Niu S.C."/>
            <person name="Wang J.Y."/>
            <person name="Lin Y.C."/>
            <person name="Xu Q."/>
            <person name="Chen L.J."/>
            <person name="Yoshida K."/>
            <person name="Fujiwara S."/>
            <person name="Wang Z.W."/>
            <person name="Zhang Y.Q."/>
            <person name="Mitsuda N."/>
            <person name="Wang M."/>
            <person name="Liu G.H."/>
            <person name="Pecoraro L."/>
            <person name="Huang H.X."/>
            <person name="Xiao X.J."/>
            <person name="Lin M."/>
            <person name="Wu X.Y."/>
            <person name="Wu W.L."/>
            <person name="Chen Y.Y."/>
            <person name="Chang S.B."/>
            <person name="Sakamoto S."/>
            <person name="Ohme-Takagi M."/>
            <person name="Yagi M."/>
            <person name="Zeng S.J."/>
            <person name="Shen C.Y."/>
            <person name="Yeh C.M."/>
            <person name="Luo Y.B."/>
            <person name="Tsai W.C."/>
            <person name="Van de Peer Y."/>
            <person name="Liu Z.J."/>
        </authorList>
    </citation>
    <scope>NUCLEOTIDE SEQUENCE [LARGE SCALE GENOMIC DNA]</scope>
    <source>
        <strain evidence="3">cv. Shenzhen</strain>
        <tissue evidence="2">Stem</tissue>
    </source>
</reference>
<dbReference type="AlphaFoldDB" id="A0A2I0AF07"/>
<dbReference type="EMBL" id="KZ451986">
    <property type="protein sequence ID" value="PKA54086.1"/>
    <property type="molecule type" value="Genomic_DNA"/>
</dbReference>